<accession>A0ABW5X1I6</accession>
<comment type="caution">
    <text evidence="1">The sequence shown here is derived from an EMBL/GenBank/DDBJ whole genome shotgun (WGS) entry which is preliminary data.</text>
</comment>
<keyword evidence="1" id="KW-0808">Transferase</keyword>
<dbReference type="InterPro" id="IPR027417">
    <property type="entry name" value="P-loop_NTPase"/>
</dbReference>
<dbReference type="RefSeq" id="WP_377775341.1">
    <property type="nucleotide sequence ID" value="NZ_JBHUOQ010000004.1"/>
</dbReference>
<dbReference type="GO" id="GO:0016301">
    <property type="term" value="F:kinase activity"/>
    <property type="evidence" value="ECO:0007669"/>
    <property type="project" value="UniProtKB-KW"/>
</dbReference>
<sequence length="192" mass="22428">MKFIMIFGPQASGKMTIGGKVADAFKLPLLYNHVTLDVVWPYIGWNDTTFKLSEQLRMGIFNHIADEENHPGIVFTFVWDFSSEEDREYVDSIRELFNKSHQKMYFVELEADIEERLIRNETEYRLSKKPSKRNIEFSRQELLHSAENHRLNSNPGEVAAEHYLKIDVTHLTADESASEIIDWIYALEQTVD</sequence>
<dbReference type="Proteomes" id="UP001597519">
    <property type="component" value="Unassembled WGS sequence"/>
</dbReference>
<evidence type="ECO:0000313" key="2">
    <source>
        <dbReference type="Proteomes" id="UP001597519"/>
    </source>
</evidence>
<organism evidence="1 2">
    <name type="scientific">Corticicoccus populi</name>
    <dbReference type="NCBI Taxonomy" id="1812821"/>
    <lineage>
        <taxon>Bacteria</taxon>
        <taxon>Bacillati</taxon>
        <taxon>Bacillota</taxon>
        <taxon>Bacilli</taxon>
        <taxon>Bacillales</taxon>
        <taxon>Staphylococcaceae</taxon>
        <taxon>Corticicoccus</taxon>
    </lineage>
</organism>
<reference evidence="2" key="1">
    <citation type="journal article" date="2019" name="Int. J. Syst. Evol. Microbiol.">
        <title>The Global Catalogue of Microorganisms (GCM) 10K type strain sequencing project: providing services to taxonomists for standard genome sequencing and annotation.</title>
        <authorList>
            <consortium name="The Broad Institute Genomics Platform"/>
            <consortium name="The Broad Institute Genome Sequencing Center for Infectious Disease"/>
            <person name="Wu L."/>
            <person name="Ma J."/>
        </authorList>
    </citation>
    <scope>NUCLEOTIDE SEQUENCE [LARGE SCALE GENOMIC DNA]</scope>
    <source>
        <strain evidence="2">KCTC 33575</strain>
    </source>
</reference>
<protein>
    <submittedName>
        <fullName evidence="1">Shikimate kinase</fullName>
    </submittedName>
</protein>
<proteinExistence type="predicted"/>
<dbReference type="EMBL" id="JBHUOQ010000004">
    <property type="protein sequence ID" value="MFD2831283.1"/>
    <property type="molecule type" value="Genomic_DNA"/>
</dbReference>
<dbReference type="SUPFAM" id="SSF52540">
    <property type="entry name" value="P-loop containing nucleoside triphosphate hydrolases"/>
    <property type="match status" value="1"/>
</dbReference>
<keyword evidence="1" id="KW-0418">Kinase</keyword>
<name>A0ABW5X1I6_9STAP</name>
<evidence type="ECO:0000313" key="1">
    <source>
        <dbReference type="EMBL" id="MFD2831283.1"/>
    </source>
</evidence>
<gene>
    <name evidence="1" type="ORF">ACFSX4_12480</name>
</gene>
<keyword evidence="2" id="KW-1185">Reference proteome</keyword>
<dbReference type="Gene3D" id="3.40.50.300">
    <property type="entry name" value="P-loop containing nucleotide triphosphate hydrolases"/>
    <property type="match status" value="1"/>
</dbReference>